<dbReference type="GO" id="GO:0016020">
    <property type="term" value="C:membrane"/>
    <property type="evidence" value="ECO:0007669"/>
    <property type="project" value="UniProtKB-SubCell"/>
</dbReference>
<dbReference type="Pfam" id="PF24173">
    <property type="entry name" value="TPR_TTI1_N"/>
    <property type="match status" value="1"/>
</dbReference>
<dbReference type="InterPro" id="IPR004752">
    <property type="entry name" value="AmpG_permease/AT-1"/>
</dbReference>
<evidence type="ECO:0000313" key="10">
    <source>
        <dbReference type="EMBL" id="TIB14607.1"/>
    </source>
</evidence>
<evidence type="ECO:0000256" key="4">
    <source>
        <dbReference type="ARBA" id="ARBA00023136"/>
    </source>
</evidence>
<dbReference type="EMBL" id="SPOF01000010">
    <property type="protein sequence ID" value="TIB14607.1"/>
    <property type="molecule type" value="Genomic_DNA"/>
</dbReference>
<dbReference type="SUPFAM" id="SSF103473">
    <property type="entry name" value="MFS general substrate transporter"/>
    <property type="match status" value="1"/>
</dbReference>
<feature type="transmembrane region" description="Helical" evidence="6">
    <location>
        <begin position="205"/>
        <end position="225"/>
    </location>
</feature>
<dbReference type="InterPro" id="IPR016024">
    <property type="entry name" value="ARM-type_fold"/>
</dbReference>
<evidence type="ECO:0000259" key="7">
    <source>
        <dbReference type="Pfam" id="PF07859"/>
    </source>
</evidence>
<sequence>MPARKKPSRNNLKSGRSPRISPSPKPVINELDIHLEANDDAKKTAQQSSDRGFFDIWYHKDRSAMIILVILYLLQGVPTGLAFGSIPFLLKAKLSYSQIGFFSLSTYPYSLKLFWSPIVDACFNPKLGRRKSWIVPIQFLVGAMMYWMSFWIQDSLAQEVPDVNLLTFTFFMLIFLAATQDIAVDGWALTLLSNENLSFASTAQTIGLNTGYFLSFTVFLALNSIEFSNKYFRSTPLEVPLVTLGGYLQFFGAVFVLFTVWLTFFKKEENVITDEDEMDIKKVYSQMLSILKLKHVQSFVMIHLVAKIGFQANEAVTSLKLLEKGLSKEDLALAVLIDFPVQIIGGWLAAQWSQGRNPLKPWLSAFIGRLVYAVVAMLAIKFIEPPVTATIFTSVIAMTLVGGFMSTVQFVGICAFHTQIADPLIGGTYMTLLNTVSNLGGTWPRYFVLKAVDGLSIATCHVHEENEDVIVKAEDCSSEHAKSVCSDIGGKCVVERDGYFVTSTICVVLGAVILAAYIYPTARKLQRELKDTPMASTNIHSRHNFKPQVSLSSSRIAEMVDDARNTAFQALKPACVRLNFLVTKPNLTPNEPGLLSALEELSDSLSLNLSTTNSSLQLIRYVFFPIAGLLRHISPTELPEKGSVAVINALNSISKVWALEGVPTAEWEQLWMLSAMTLINSIKGGKSEVQLLSCVELIHTLSLNPSLDHASLLTTKRMSILGSLIAQLLDLATLHTFITLRTRSLQLVGVYVGEYAFDKPDINAVLLPGTASSITKILKGENHINSELAVAALETLRLIVMSTLNDDLCAALQPVQIADLTELANRIDLESLEVRGKVDERHRRDEGSIPVASSLFAPPSTTKKEEGIRTPSWLQGTVHQICLVLISTSKVVKHQSSRVRRAVAKLSADLLESCIGTLDNCHRLLLSNLLMLSVDSQASSEVSLIAKEALSRLLSLEPHRKILESLLKQHARDALIAIPSAIRSRDSSGIQATTAQIEAVAALTMRTSLSGIPMDDILGARGGVEKWAWGLIDCIPFATPPISGESVSVNASRSILWSSTPDAAFEIGVDGSDDPWFGFPAMPFESVDSKDGECIRRALVALGCAFGDRASHSVEYFFSLAQRNLHSRAAASALWLCCCILQGMARARSSVAMAHKLAVKLGRSVVKFSLEAEQLDRMEGDHEVSEEVVPHSDTNLPSEHVRGLDKVETLADNFKYTPQSNAKLEKRVRVTLITLITLRMIATTSYVLGYEGRPQLNHTLYYVLSRLDSPTLTVMEHSRSTLASVSYYFGYASTSGAILDNADYLLNSVTSYLNPVRLDVAAPRVLIAAMRLVGAALISKLQGVVEDIFESLDDYHDIPLLGEGLLAVLDTIVSVMSDDAAILPSTDDEVVGEREREVAVADSRPDSAAELEGLSDWLRDLHADPPEEGVEDFGPTPHQAWDELREPHNVDQEQTPEDTPKEPLNRSQSICLKIMSKALHFLTHQSSFLRARTVMLMGNAVRVLMRSGHHSDVLPVVHRAWPYILHRLLSEKAAKKGEEYEESPHVIATAFELINVLAVETGAFMSMRIVEEAYPLIRRTIGFEGLRRGLSGDVNGNGRDINTVSNAKSTDNGIEYYQNTTPAKRAHKALVDAMRSVVQEIAVADELVWQLSADFTALLHHPLLKDDIVSLYEALSVRNVDIVWLCMKDVGNSAVALRGSRQRYAPHFDRLASEFNTAFISVDYRLAPQTGFHEILADVGQSVAFIIEQLPSRVGHTIDVSRWGVCGSSAGGWLSLLVGLGVANGKHVPKVCTAIYPITNTLAPFWTTPQGKAAWENEPVPFDSVKKYLNGDAPAVAENAAESSRSRMYAWMVQSGTLNELLFGDSYSAEEVSQYTITDILKRRKLEDIPPIYITHGTVDTAVPFAQAVEVVEALQKKGANVAFDIVPDKDHGWDEKEEGETMDRLYAFVGEHL</sequence>
<dbReference type="InterPro" id="IPR057567">
    <property type="entry name" value="TPR_TTI1_C"/>
</dbReference>
<feature type="domain" description="TTI1 N-terminal TPR" evidence="8">
    <location>
        <begin position="568"/>
        <end position="935"/>
    </location>
</feature>
<accession>A0A4T0HKH2</accession>
<name>A0A4T0HKH2_WALIC</name>
<dbReference type="PANTHER" id="PTHR12778:SF9">
    <property type="entry name" value="ACETYL-COENZYME A TRANSPORTER 1"/>
    <property type="match status" value="1"/>
</dbReference>
<dbReference type="InterPro" id="IPR029058">
    <property type="entry name" value="AB_hydrolase_fold"/>
</dbReference>
<dbReference type="InterPro" id="IPR036259">
    <property type="entry name" value="MFS_trans_sf"/>
</dbReference>
<dbReference type="SUPFAM" id="SSF48371">
    <property type="entry name" value="ARM repeat"/>
    <property type="match status" value="1"/>
</dbReference>
<feature type="region of interest" description="Disordered" evidence="5">
    <location>
        <begin position="1"/>
        <end position="26"/>
    </location>
</feature>
<feature type="transmembrane region" description="Helical" evidence="6">
    <location>
        <begin position="96"/>
        <end position="115"/>
    </location>
</feature>
<protein>
    <submittedName>
        <fullName evidence="10">Uncharacterized protein</fullName>
    </submittedName>
</protein>
<comment type="subcellular location">
    <subcellularLocation>
        <location evidence="1">Membrane</location>
        <topology evidence="1">Multi-pass membrane protein</topology>
    </subcellularLocation>
</comment>
<feature type="transmembrane region" description="Helical" evidence="6">
    <location>
        <begin position="362"/>
        <end position="383"/>
    </location>
</feature>
<dbReference type="Gene3D" id="3.40.50.1820">
    <property type="entry name" value="alpha/beta hydrolase"/>
    <property type="match status" value="1"/>
</dbReference>
<reference evidence="10 11" key="1">
    <citation type="submission" date="2019-03" db="EMBL/GenBank/DDBJ databases">
        <title>Sequencing 23 genomes of Wallemia ichthyophaga.</title>
        <authorList>
            <person name="Gostincar C."/>
        </authorList>
    </citation>
    <scope>NUCLEOTIDE SEQUENCE [LARGE SCALE GENOMIC DNA]</scope>
    <source>
        <strain evidence="10 11">EXF-8621</strain>
    </source>
</reference>
<dbReference type="Pfam" id="PF13000">
    <property type="entry name" value="Acatn"/>
    <property type="match status" value="3"/>
</dbReference>
<dbReference type="PANTHER" id="PTHR12778">
    <property type="entry name" value="SOLUTE CARRIER FAMILY 33 ACETYL-COA TRANSPORTER -RELATED"/>
    <property type="match status" value="1"/>
</dbReference>
<evidence type="ECO:0000256" key="2">
    <source>
        <dbReference type="ARBA" id="ARBA00022692"/>
    </source>
</evidence>
<feature type="transmembrane region" description="Helical" evidence="6">
    <location>
        <begin position="245"/>
        <end position="265"/>
    </location>
</feature>
<feature type="transmembrane region" description="Helical" evidence="6">
    <location>
        <begin position="165"/>
        <end position="184"/>
    </location>
</feature>
<feature type="transmembrane region" description="Helical" evidence="6">
    <location>
        <begin position="395"/>
        <end position="420"/>
    </location>
</feature>
<evidence type="ECO:0000259" key="8">
    <source>
        <dbReference type="Pfam" id="PF24173"/>
    </source>
</evidence>
<keyword evidence="4 6" id="KW-0472">Membrane</keyword>
<dbReference type="FunFam" id="1.20.1250.20:FF:000289">
    <property type="entry name" value="Acetyl-coenzyme A transporter 1"/>
    <property type="match status" value="1"/>
</dbReference>
<evidence type="ECO:0000256" key="5">
    <source>
        <dbReference type="SAM" id="MobiDB-lite"/>
    </source>
</evidence>
<evidence type="ECO:0000313" key="11">
    <source>
        <dbReference type="Proteomes" id="UP000306954"/>
    </source>
</evidence>
<dbReference type="InterPro" id="IPR057566">
    <property type="entry name" value="TPR_TTI1_N"/>
</dbReference>
<dbReference type="InterPro" id="IPR049362">
    <property type="entry name" value="TTI1_rpt"/>
</dbReference>
<dbReference type="Proteomes" id="UP000306954">
    <property type="component" value="Unassembled WGS sequence"/>
</dbReference>
<dbReference type="Pfam" id="PF07859">
    <property type="entry name" value="Abhydrolase_3"/>
    <property type="match status" value="1"/>
</dbReference>
<dbReference type="GO" id="GO:0008521">
    <property type="term" value="F:acetyl-CoA transmembrane transporter activity"/>
    <property type="evidence" value="ECO:0007669"/>
    <property type="project" value="InterPro"/>
</dbReference>
<feature type="domain" description="Alpha/beta hydrolase fold-3" evidence="7">
    <location>
        <begin position="1706"/>
        <end position="1934"/>
    </location>
</feature>
<feature type="transmembrane region" description="Helical" evidence="6">
    <location>
        <begin position="135"/>
        <end position="153"/>
    </location>
</feature>
<evidence type="ECO:0000256" key="1">
    <source>
        <dbReference type="ARBA" id="ARBA00004141"/>
    </source>
</evidence>
<dbReference type="SUPFAM" id="SSF53474">
    <property type="entry name" value="alpha/beta-Hydrolases"/>
    <property type="match status" value="1"/>
</dbReference>
<dbReference type="Gene3D" id="1.20.1250.20">
    <property type="entry name" value="MFS general substrate transporter like domains"/>
    <property type="match status" value="1"/>
</dbReference>
<evidence type="ECO:0000259" key="9">
    <source>
        <dbReference type="Pfam" id="PF24181"/>
    </source>
</evidence>
<dbReference type="GO" id="GO:0016787">
    <property type="term" value="F:hydrolase activity"/>
    <property type="evidence" value="ECO:0007669"/>
    <property type="project" value="InterPro"/>
</dbReference>
<feature type="domain" description="TTI1 C-terminal TPR" evidence="9">
    <location>
        <begin position="1368"/>
        <end position="1684"/>
    </location>
</feature>
<keyword evidence="2 6" id="KW-0812">Transmembrane</keyword>
<evidence type="ECO:0000256" key="3">
    <source>
        <dbReference type="ARBA" id="ARBA00022989"/>
    </source>
</evidence>
<proteinExistence type="predicted"/>
<feature type="transmembrane region" description="Helical" evidence="6">
    <location>
        <begin position="499"/>
        <end position="519"/>
    </location>
</feature>
<feature type="transmembrane region" description="Helical" evidence="6">
    <location>
        <begin position="66"/>
        <end position="90"/>
    </location>
</feature>
<dbReference type="InterPro" id="IPR024371">
    <property type="entry name" value="AcetylCoA_trans_1-like"/>
</dbReference>
<dbReference type="GO" id="GO:0035348">
    <property type="term" value="P:acetyl-CoA transmembrane transport"/>
    <property type="evidence" value="ECO:0007669"/>
    <property type="project" value="InterPro"/>
</dbReference>
<dbReference type="InterPro" id="IPR013094">
    <property type="entry name" value="AB_hydrolase_3"/>
</dbReference>
<comment type="caution">
    <text evidence="10">The sequence shown here is derived from an EMBL/GenBank/DDBJ whole genome shotgun (WGS) entry which is preliminary data.</text>
</comment>
<dbReference type="Pfam" id="PF21547">
    <property type="entry name" value="TTI1"/>
    <property type="match status" value="1"/>
</dbReference>
<organism evidence="10 11">
    <name type="scientific">Wallemia ichthyophaga</name>
    <dbReference type="NCBI Taxonomy" id="245174"/>
    <lineage>
        <taxon>Eukaryota</taxon>
        <taxon>Fungi</taxon>
        <taxon>Dikarya</taxon>
        <taxon>Basidiomycota</taxon>
        <taxon>Wallemiomycotina</taxon>
        <taxon>Wallemiomycetes</taxon>
        <taxon>Wallemiales</taxon>
        <taxon>Wallemiaceae</taxon>
        <taxon>Wallemia</taxon>
    </lineage>
</organism>
<evidence type="ECO:0000256" key="6">
    <source>
        <dbReference type="SAM" id="Phobius"/>
    </source>
</evidence>
<keyword evidence="3 6" id="KW-1133">Transmembrane helix</keyword>
<gene>
    <name evidence="10" type="ORF">E3P90_01205</name>
</gene>
<dbReference type="Pfam" id="PF24181">
    <property type="entry name" value="TPR_TTI1_C"/>
    <property type="match status" value="1"/>
</dbReference>